<reference evidence="2" key="2">
    <citation type="submission" date="2021-04" db="EMBL/GenBank/DDBJ databases">
        <authorList>
            <person name="Podell S."/>
        </authorList>
    </citation>
    <scope>NUCLEOTIDE SEQUENCE</scope>
    <source>
        <strain evidence="2">Hildebrandi</strain>
    </source>
</reference>
<feature type="region of interest" description="Disordered" evidence="1">
    <location>
        <begin position="90"/>
        <end position="113"/>
    </location>
</feature>
<dbReference type="AlphaFoldDB" id="A0A9K3L636"/>
<feature type="compositionally biased region" description="Basic and acidic residues" evidence="1">
    <location>
        <begin position="102"/>
        <end position="113"/>
    </location>
</feature>
<dbReference type="EMBL" id="JAGRRH010000015">
    <property type="protein sequence ID" value="KAG7356147.1"/>
    <property type="molecule type" value="Genomic_DNA"/>
</dbReference>
<sequence length="279" mass="30918">MLMHPRETLPLSLPMIPFTMFALALGPSHPRRTSAYVRRPGASGIKSLPVRPTASECFSAFSAFSIRVPVLIRVYGLLFISNHLEESKANTYSRDHRKKRDKNNGEASREFEVGKKGASLSQESIVVISSLLCLSHLQVEISCGDSTCSFIGSTKDTSFYIQKGTLSNEPLVQHSITSTVQIWNANLWNETLVHENSYGGAEWRLGSGPDESKSFLRAKALSEFSGECCHQARFKELPGGALGLTLKKTQSLLVIHSFTNQRDRAPASICRDVHRFSFL</sequence>
<organism evidence="2 3">
    <name type="scientific">Nitzschia inconspicua</name>
    <dbReference type="NCBI Taxonomy" id="303405"/>
    <lineage>
        <taxon>Eukaryota</taxon>
        <taxon>Sar</taxon>
        <taxon>Stramenopiles</taxon>
        <taxon>Ochrophyta</taxon>
        <taxon>Bacillariophyta</taxon>
        <taxon>Bacillariophyceae</taxon>
        <taxon>Bacillariophycidae</taxon>
        <taxon>Bacillariales</taxon>
        <taxon>Bacillariaceae</taxon>
        <taxon>Nitzschia</taxon>
    </lineage>
</organism>
<name>A0A9K3L636_9STRA</name>
<dbReference type="Proteomes" id="UP000693970">
    <property type="component" value="Unassembled WGS sequence"/>
</dbReference>
<protein>
    <submittedName>
        <fullName evidence="2">Uncharacterized protein</fullName>
    </submittedName>
</protein>
<evidence type="ECO:0000256" key="1">
    <source>
        <dbReference type="SAM" id="MobiDB-lite"/>
    </source>
</evidence>
<proteinExistence type="predicted"/>
<comment type="caution">
    <text evidence="2">The sequence shown here is derived from an EMBL/GenBank/DDBJ whole genome shotgun (WGS) entry which is preliminary data.</text>
</comment>
<gene>
    <name evidence="2" type="ORF">IV203_000833</name>
</gene>
<keyword evidence="3" id="KW-1185">Reference proteome</keyword>
<evidence type="ECO:0000313" key="3">
    <source>
        <dbReference type="Proteomes" id="UP000693970"/>
    </source>
</evidence>
<accession>A0A9K3L636</accession>
<evidence type="ECO:0000313" key="2">
    <source>
        <dbReference type="EMBL" id="KAG7356147.1"/>
    </source>
</evidence>
<reference evidence="2" key="1">
    <citation type="journal article" date="2021" name="Sci. Rep.">
        <title>Diploid genomic architecture of Nitzschia inconspicua, an elite biomass production diatom.</title>
        <authorList>
            <person name="Oliver A."/>
            <person name="Podell S."/>
            <person name="Pinowska A."/>
            <person name="Traller J.C."/>
            <person name="Smith S.R."/>
            <person name="McClure R."/>
            <person name="Beliaev A."/>
            <person name="Bohutskyi P."/>
            <person name="Hill E.A."/>
            <person name="Rabines A."/>
            <person name="Zheng H."/>
            <person name="Allen L.Z."/>
            <person name="Kuo A."/>
            <person name="Grigoriev I.V."/>
            <person name="Allen A.E."/>
            <person name="Hazlebeck D."/>
            <person name="Allen E.E."/>
        </authorList>
    </citation>
    <scope>NUCLEOTIDE SEQUENCE</scope>
    <source>
        <strain evidence="2">Hildebrandi</strain>
    </source>
</reference>